<proteinExistence type="predicted"/>
<sequence>MSVFKDHKISLSQVLAFIPEALLSHLSATTKVDHYSKVLHGKKMFYLLLFCIFDNERLSQRTLEDTFNSSGFKALFGLGEEEKVRSSSISERLSKIDPRYFKEIYEQMYQQFSGLYSKTEIEKYNLIRVDSTIVADACAKLKEGIDQKSGKKLVKFSFSFDGILPSGVEV</sequence>
<protein>
    <submittedName>
        <fullName evidence="1">IS4/IS5 family transposase</fullName>
    </submittedName>
</protein>
<name>A0ABR7YER7_9SPHI</name>
<dbReference type="EMBL" id="JACOIJ010000016">
    <property type="protein sequence ID" value="MBD1429802.1"/>
    <property type="molecule type" value="Genomic_DNA"/>
</dbReference>
<dbReference type="Proteomes" id="UP000651271">
    <property type="component" value="Unassembled WGS sequence"/>
</dbReference>
<organism evidence="1 2">
    <name type="scientific">Sphingobacterium litopenaei</name>
    <dbReference type="NCBI Taxonomy" id="2763500"/>
    <lineage>
        <taxon>Bacteria</taxon>
        <taxon>Pseudomonadati</taxon>
        <taxon>Bacteroidota</taxon>
        <taxon>Sphingobacteriia</taxon>
        <taxon>Sphingobacteriales</taxon>
        <taxon>Sphingobacteriaceae</taxon>
        <taxon>Sphingobacterium</taxon>
    </lineage>
</organism>
<reference evidence="1 2" key="1">
    <citation type="submission" date="2020-08" db="EMBL/GenBank/DDBJ databases">
        <title>Sphingobacterium sp. DN04309 isolated from aquaculture water.</title>
        <authorList>
            <person name="Zhang M."/>
        </authorList>
    </citation>
    <scope>NUCLEOTIDE SEQUENCE [LARGE SCALE GENOMIC DNA]</scope>
    <source>
        <strain evidence="1 2">DN04309</strain>
    </source>
</reference>
<gene>
    <name evidence="1" type="ORF">H8B04_09480</name>
</gene>
<evidence type="ECO:0000313" key="1">
    <source>
        <dbReference type="EMBL" id="MBD1429802.1"/>
    </source>
</evidence>
<keyword evidence="2" id="KW-1185">Reference proteome</keyword>
<comment type="caution">
    <text evidence="1">The sequence shown here is derived from an EMBL/GenBank/DDBJ whole genome shotgun (WGS) entry which is preliminary data.</text>
</comment>
<evidence type="ECO:0000313" key="2">
    <source>
        <dbReference type="Proteomes" id="UP000651271"/>
    </source>
</evidence>
<accession>A0ABR7YER7</accession>
<feature type="non-terminal residue" evidence="1">
    <location>
        <position position="170"/>
    </location>
</feature>